<gene>
    <name evidence="2" type="ORF">EMPS_00465</name>
</gene>
<accession>A0A9P3H112</accession>
<dbReference type="InterPro" id="IPR015943">
    <property type="entry name" value="WD40/YVTN_repeat-like_dom_sf"/>
</dbReference>
<keyword evidence="1" id="KW-0812">Transmembrane</keyword>
<name>A0A9P3H112_9FUNG</name>
<proteinExistence type="predicted"/>
<keyword evidence="1" id="KW-1133">Transmembrane helix</keyword>
<dbReference type="Gene3D" id="2.130.10.10">
    <property type="entry name" value="YVTN repeat-like/Quinoprotein amine dehydrogenase"/>
    <property type="match status" value="1"/>
</dbReference>
<evidence type="ECO:0000313" key="3">
    <source>
        <dbReference type="Proteomes" id="UP000827284"/>
    </source>
</evidence>
<dbReference type="InterPro" id="IPR036322">
    <property type="entry name" value="WD40_repeat_dom_sf"/>
</dbReference>
<organism evidence="2 3">
    <name type="scientific">Entomortierella parvispora</name>
    <dbReference type="NCBI Taxonomy" id="205924"/>
    <lineage>
        <taxon>Eukaryota</taxon>
        <taxon>Fungi</taxon>
        <taxon>Fungi incertae sedis</taxon>
        <taxon>Mucoromycota</taxon>
        <taxon>Mortierellomycotina</taxon>
        <taxon>Mortierellomycetes</taxon>
        <taxon>Mortierellales</taxon>
        <taxon>Mortierellaceae</taxon>
        <taxon>Entomortierella</taxon>
    </lineage>
</organism>
<keyword evidence="1" id="KW-0472">Membrane</keyword>
<reference evidence="2" key="2">
    <citation type="journal article" date="2022" name="Microbiol. Resour. Announc.">
        <title>Whole-Genome Sequence of Entomortierella parvispora E1425, a Mucoromycotan Fungus Associated with Burkholderiaceae-Related Endosymbiotic Bacteria.</title>
        <authorList>
            <person name="Herlambang A."/>
            <person name="Guo Y."/>
            <person name="Takashima Y."/>
            <person name="Narisawa K."/>
            <person name="Ohta H."/>
            <person name="Nishizawa T."/>
        </authorList>
    </citation>
    <scope>NUCLEOTIDE SEQUENCE</scope>
    <source>
        <strain evidence="2">E1425</strain>
    </source>
</reference>
<feature type="transmembrane region" description="Helical" evidence="1">
    <location>
        <begin position="925"/>
        <end position="943"/>
    </location>
</feature>
<dbReference type="Proteomes" id="UP000827284">
    <property type="component" value="Unassembled WGS sequence"/>
</dbReference>
<sequence length="980" mass="112416">MNQGQVDVDGLDHEQKYEVVIGVSTSQNLCIPDIEMITIQFHNNCEVIEAESLDEMFRDGEKGTLLWKFDSLLKFESPGNRSFQWRIDFTLKPVSGNFQPRVIYLHHLELHPEGTRDWVTDATARIHRPRWKWSVDLKINQSQADTSAYAISESGNYLVTYRSTILEIWDLNNMTQEIPNLQQSVTGLRNRSARPCAISQTIVLQSSTIPWLSISWDGKQVALYDEDQMLKVFEINPASATLSNQPLKLRSSTNLDALKNEDLDGAATFHSGAKGREHYDPEEERILILTKDCVKIFSVQGPWKHIWTVTVNNLRSIQGRLFLSRDESDKSISVWNIDTGRVQCIIKTDRHHWDMMSTIALSKDAAFLLETRQDSIVSYCSATGARLAIKYRSSAIRPVNGRHEQFHTDKGSVLDGEDLTETYRLRDPGLQAAVVHMTENNSNFESIVNDNSLLGPNLWKPNPCNDECLANLEEVKDNILTYEDDEIGLRFKIEKVKLDPDKRGLALTISDNWGTSRTTLLPGLSLGSATTFSPKDQSLVVIDSDDIEVLQMPATVSEDPMLISIHYQEEEGGLPKHNKYHDRQEYFNGKPCKLIKQCPHGRLYVAHPRCQFKSLFSLRQPLPVMPSWTTHEDFHLHVNYLNRHINRPTSQQSKTSEMVITDTAEMTTMELLCKYSLRRDQLLEKILTLPDGRWIPQLRTGFNPTEFLLDRAKTDAIHMKAFRLFWNYCLQKAKEDQSTHFLASVAACLPTLLDKKSPHSEVAKSTLHRMAFVPVPSRSFIMERHALIHPPEFRPMFWKPNPRPLFKCQEPILQLESLGKRQLVKDPGNDTFLHEIFSATFNVIWTDTGEPAKPTKTSFPAGVPPSVFYWIKMSVFVAIYRLSPWRERKIKSHDFPLDAFDNLAVAALISYKWYTLGFYTWLTRFMLQCFYYLLVIIVVVLQIDDAHMSTALFGVIAGMSILFLLLELSQVLHNPRRYVR</sequence>
<dbReference type="AlphaFoldDB" id="A0A9P3H112"/>
<evidence type="ECO:0000313" key="2">
    <source>
        <dbReference type="EMBL" id="GJJ68119.1"/>
    </source>
</evidence>
<dbReference type="SUPFAM" id="SSF50978">
    <property type="entry name" value="WD40 repeat-like"/>
    <property type="match status" value="1"/>
</dbReference>
<evidence type="ECO:0000256" key="1">
    <source>
        <dbReference type="SAM" id="Phobius"/>
    </source>
</evidence>
<feature type="transmembrane region" description="Helical" evidence="1">
    <location>
        <begin position="867"/>
        <end position="883"/>
    </location>
</feature>
<dbReference type="EMBL" id="BQFW01000001">
    <property type="protein sequence ID" value="GJJ68119.1"/>
    <property type="molecule type" value="Genomic_DNA"/>
</dbReference>
<comment type="caution">
    <text evidence="2">The sequence shown here is derived from an EMBL/GenBank/DDBJ whole genome shotgun (WGS) entry which is preliminary data.</text>
</comment>
<keyword evidence="3" id="KW-1185">Reference proteome</keyword>
<dbReference type="OrthoDB" id="2426057at2759"/>
<protein>
    <submittedName>
        <fullName evidence="2">Uncharacterized protein</fullName>
    </submittedName>
</protein>
<feature type="transmembrane region" description="Helical" evidence="1">
    <location>
        <begin position="950"/>
        <end position="972"/>
    </location>
</feature>
<reference evidence="2" key="1">
    <citation type="submission" date="2021-11" db="EMBL/GenBank/DDBJ databases">
        <authorList>
            <person name="Herlambang A."/>
            <person name="Guo Y."/>
            <person name="Takashima Y."/>
            <person name="Nishizawa T."/>
        </authorList>
    </citation>
    <scope>NUCLEOTIDE SEQUENCE</scope>
    <source>
        <strain evidence="2">E1425</strain>
    </source>
</reference>